<feature type="transmembrane region" description="Helical" evidence="1">
    <location>
        <begin position="237"/>
        <end position="256"/>
    </location>
</feature>
<protein>
    <recommendedName>
        <fullName evidence="2">DUF6533 domain-containing protein</fullName>
    </recommendedName>
</protein>
<dbReference type="AlphaFoldDB" id="A0A401GA32"/>
<feature type="transmembrane region" description="Helical" evidence="1">
    <location>
        <begin position="56"/>
        <end position="78"/>
    </location>
</feature>
<dbReference type="EMBL" id="BFAD01000002">
    <property type="protein sequence ID" value="GBE79046.1"/>
    <property type="molecule type" value="Genomic_DNA"/>
</dbReference>
<evidence type="ECO:0000256" key="1">
    <source>
        <dbReference type="SAM" id="Phobius"/>
    </source>
</evidence>
<feature type="transmembrane region" description="Helical" evidence="1">
    <location>
        <begin position="123"/>
        <end position="143"/>
    </location>
</feature>
<dbReference type="Proteomes" id="UP000287166">
    <property type="component" value="Unassembled WGS sequence"/>
</dbReference>
<keyword evidence="1" id="KW-0812">Transmembrane</keyword>
<dbReference type="InParanoid" id="A0A401GA32"/>
<keyword evidence="1" id="KW-0472">Membrane</keyword>
<organism evidence="3 4">
    <name type="scientific">Sparassis crispa</name>
    <dbReference type="NCBI Taxonomy" id="139825"/>
    <lineage>
        <taxon>Eukaryota</taxon>
        <taxon>Fungi</taxon>
        <taxon>Dikarya</taxon>
        <taxon>Basidiomycota</taxon>
        <taxon>Agaricomycotina</taxon>
        <taxon>Agaricomycetes</taxon>
        <taxon>Polyporales</taxon>
        <taxon>Sparassidaceae</taxon>
        <taxon>Sparassis</taxon>
    </lineage>
</organism>
<evidence type="ECO:0000313" key="3">
    <source>
        <dbReference type="EMBL" id="GBE79046.1"/>
    </source>
</evidence>
<proteinExistence type="predicted"/>
<keyword evidence="1" id="KW-1133">Transmembrane helix</keyword>
<dbReference type="GeneID" id="38775963"/>
<feature type="domain" description="DUF6533" evidence="2">
    <location>
        <begin position="19"/>
        <end position="68"/>
    </location>
</feature>
<feature type="transmembrane region" description="Helical" evidence="1">
    <location>
        <begin position="211"/>
        <end position="231"/>
    </location>
</feature>
<gene>
    <name evidence="3" type="ORF">SCP_0202430</name>
</gene>
<evidence type="ECO:0000259" key="2">
    <source>
        <dbReference type="Pfam" id="PF20151"/>
    </source>
</evidence>
<evidence type="ECO:0000313" key="4">
    <source>
        <dbReference type="Proteomes" id="UP000287166"/>
    </source>
</evidence>
<feature type="transmembrane region" description="Helical" evidence="1">
    <location>
        <begin position="168"/>
        <end position="190"/>
    </location>
</feature>
<dbReference type="InterPro" id="IPR045340">
    <property type="entry name" value="DUF6533"/>
</dbReference>
<name>A0A401GA32_9APHY</name>
<accession>A0A401GA32</accession>
<comment type="caution">
    <text evidence="3">The sequence shown here is derived from an EMBL/GenBank/DDBJ whole genome shotgun (WGS) entry which is preliminary data.</text>
</comment>
<dbReference type="OrthoDB" id="3346251at2759"/>
<sequence length="377" mass="41695">MSTAADLSCDCCGVDLSAYLRVAALAISVYDWLWTIPVEVEIYSAETSLFNLSRPCVLFIMIRYVSIITVISNCVGYFSHNFSYEMCARYMWLSPVMKPIQSLIAHIILFVRTWAISGRAQWVFWALSMMLAATVTLEFYSTLYRRAPLQNEPGNCSSVDASGLKIAWVFYLVCMVYEGLCIAIATGYLWMQSVSISGIHGLARVLLKEGLVYFTFLTAVNILNLIIYIVAPLNSQTAAAALGFALTWIMAQRILIQLHKLRGGVRARSFSFSLDAASGIGGLAEQDQTKESSVHALTFHTQSPPVVSWKSRSTPMVGDEAVVAQGSAIELSAQMGTATRSRRASVDLGELPSRDECACEVDVESLQTRRRSLRLQR</sequence>
<reference evidence="3 4" key="1">
    <citation type="journal article" date="2018" name="Sci. Rep.">
        <title>Genome sequence of the cauliflower mushroom Sparassis crispa (Hanabiratake) and its association with beneficial usage.</title>
        <authorList>
            <person name="Kiyama R."/>
            <person name="Furutani Y."/>
            <person name="Kawaguchi K."/>
            <person name="Nakanishi T."/>
        </authorList>
    </citation>
    <scope>NUCLEOTIDE SEQUENCE [LARGE SCALE GENOMIC DNA]</scope>
</reference>
<keyword evidence="4" id="KW-1185">Reference proteome</keyword>
<dbReference type="RefSeq" id="XP_027609959.1">
    <property type="nucleotide sequence ID" value="XM_027754158.1"/>
</dbReference>
<dbReference type="Pfam" id="PF20151">
    <property type="entry name" value="DUF6533"/>
    <property type="match status" value="1"/>
</dbReference>